<comment type="caution">
    <text evidence="2">The sequence shown here is derived from an EMBL/GenBank/DDBJ whole genome shotgun (WGS) entry which is preliminary data.</text>
</comment>
<keyword evidence="1" id="KW-0472">Membrane</keyword>
<reference evidence="2 3" key="1">
    <citation type="submission" date="2024-01" db="EMBL/GenBank/DDBJ databases">
        <title>The genomes of 5 underutilized Papilionoideae crops provide insights into root nodulation and disease resistanc.</title>
        <authorList>
            <person name="Jiang F."/>
        </authorList>
    </citation>
    <scope>NUCLEOTIDE SEQUENCE [LARGE SCALE GENOMIC DNA]</scope>
    <source>
        <strain evidence="2">JINMINGXINNONG_FW02</strain>
        <tissue evidence="2">Leaves</tissue>
    </source>
</reference>
<sequence length="78" mass="9097">MRRRERNKTSSSFFPCALLGINIFNLFHLTPSFHSFLPFSILELACASCNPPKVFNPDINFEGVWTYPWFPWVNISEV</sequence>
<feature type="transmembrane region" description="Helical" evidence="1">
    <location>
        <begin position="12"/>
        <end position="30"/>
    </location>
</feature>
<keyword evidence="1" id="KW-1133">Transmembrane helix</keyword>
<accession>A0AAN9MLW8</accession>
<organism evidence="2 3">
    <name type="scientific">Phaseolus coccineus</name>
    <name type="common">Scarlet runner bean</name>
    <name type="synonym">Phaseolus multiflorus</name>
    <dbReference type="NCBI Taxonomy" id="3886"/>
    <lineage>
        <taxon>Eukaryota</taxon>
        <taxon>Viridiplantae</taxon>
        <taxon>Streptophyta</taxon>
        <taxon>Embryophyta</taxon>
        <taxon>Tracheophyta</taxon>
        <taxon>Spermatophyta</taxon>
        <taxon>Magnoliopsida</taxon>
        <taxon>eudicotyledons</taxon>
        <taxon>Gunneridae</taxon>
        <taxon>Pentapetalae</taxon>
        <taxon>rosids</taxon>
        <taxon>fabids</taxon>
        <taxon>Fabales</taxon>
        <taxon>Fabaceae</taxon>
        <taxon>Papilionoideae</taxon>
        <taxon>50 kb inversion clade</taxon>
        <taxon>NPAAA clade</taxon>
        <taxon>indigoferoid/millettioid clade</taxon>
        <taxon>Phaseoleae</taxon>
        <taxon>Phaseolus</taxon>
    </lineage>
</organism>
<evidence type="ECO:0000313" key="3">
    <source>
        <dbReference type="Proteomes" id="UP001374584"/>
    </source>
</evidence>
<dbReference type="Proteomes" id="UP001374584">
    <property type="component" value="Unassembled WGS sequence"/>
</dbReference>
<evidence type="ECO:0000313" key="2">
    <source>
        <dbReference type="EMBL" id="KAK7357070.1"/>
    </source>
</evidence>
<dbReference type="EMBL" id="JAYMYR010000006">
    <property type="protein sequence ID" value="KAK7357070.1"/>
    <property type="molecule type" value="Genomic_DNA"/>
</dbReference>
<keyword evidence="3" id="KW-1185">Reference proteome</keyword>
<proteinExistence type="predicted"/>
<dbReference type="AlphaFoldDB" id="A0AAN9MLW8"/>
<evidence type="ECO:0000256" key="1">
    <source>
        <dbReference type="SAM" id="Phobius"/>
    </source>
</evidence>
<protein>
    <submittedName>
        <fullName evidence="2">Uncharacterized protein</fullName>
    </submittedName>
</protein>
<keyword evidence="1" id="KW-0812">Transmembrane</keyword>
<gene>
    <name evidence="2" type="ORF">VNO80_16351</name>
</gene>
<name>A0AAN9MLW8_PHACN</name>